<sequence>MSHTTDPVGHWEDLETWLSVATDSLLPKAAETLKHRTQDQLDDNLTSLMKQDSSQSYSHKDLAKITCSLSHTLIATLKLSDRHAARLQQELTSAQRRIGQLELEAQERQGEPDEVEPGAKEEINWLKETLAATTQEMEQDKADKADLSKRLQYAEQLLNRAKADFRDKNS</sequence>
<gene>
    <name evidence="2" type="ORF">QQF64_034205</name>
</gene>
<name>A0ABR3MW42_9TELE</name>
<dbReference type="Proteomes" id="UP001558613">
    <property type="component" value="Unassembled WGS sequence"/>
</dbReference>
<evidence type="ECO:0000313" key="3">
    <source>
        <dbReference type="Proteomes" id="UP001558613"/>
    </source>
</evidence>
<dbReference type="EMBL" id="JAYMGO010000009">
    <property type="protein sequence ID" value="KAL1268842.1"/>
    <property type="molecule type" value="Genomic_DNA"/>
</dbReference>
<reference evidence="2 3" key="1">
    <citation type="submission" date="2023-09" db="EMBL/GenBank/DDBJ databases">
        <authorList>
            <person name="Wang M."/>
        </authorList>
    </citation>
    <scope>NUCLEOTIDE SEQUENCE [LARGE SCALE GENOMIC DNA]</scope>
    <source>
        <strain evidence="2">GT-2023</strain>
        <tissue evidence="2">Liver</tissue>
    </source>
</reference>
<organism evidence="2 3">
    <name type="scientific">Cirrhinus molitorella</name>
    <name type="common">mud carp</name>
    <dbReference type="NCBI Taxonomy" id="172907"/>
    <lineage>
        <taxon>Eukaryota</taxon>
        <taxon>Metazoa</taxon>
        <taxon>Chordata</taxon>
        <taxon>Craniata</taxon>
        <taxon>Vertebrata</taxon>
        <taxon>Euteleostomi</taxon>
        <taxon>Actinopterygii</taxon>
        <taxon>Neopterygii</taxon>
        <taxon>Teleostei</taxon>
        <taxon>Ostariophysi</taxon>
        <taxon>Cypriniformes</taxon>
        <taxon>Cyprinidae</taxon>
        <taxon>Labeoninae</taxon>
        <taxon>Labeonini</taxon>
        <taxon>Cirrhinus</taxon>
    </lineage>
</organism>
<evidence type="ECO:0000256" key="1">
    <source>
        <dbReference type="SAM" id="Coils"/>
    </source>
</evidence>
<feature type="coiled-coil region" evidence="1">
    <location>
        <begin position="77"/>
        <end position="164"/>
    </location>
</feature>
<proteinExistence type="predicted"/>
<comment type="caution">
    <text evidence="2">The sequence shown here is derived from an EMBL/GenBank/DDBJ whole genome shotgun (WGS) entry which is preliminary data.</text>
</comment>
<keyword evidence="3" id="KW-1185">Reference proteome</keyword>
<evidence type="ECO:0000313" key="2">
    <source>
        <dbReference type="EMBL" id="KAL1268842.1"/>
    </source>
</evidence>
<keyword evidence="1" id="KW-0175">Coiled coil</keyword>
<accession>A0ABR3MW42</accession>
<protein>
    <submittedName>
        <fullName evidence="2">Uncharacterized protein</fullName>
    </submittedName>
</protein>